<sequence>MVSCSVIVGEVANFVAYAFAPAVLVTPLGALSIIVSAVLADIILKEKLHKLGILGCIMCIAGSIIIVINAPKEVPITSVLQIWNMATQPVCTKMWTYQCASLYRHLFVDGLTLCDECQSTWNFFEINF</sequence>
<dbReference type="EMBL" id="LXQA010007032">
    <property type="protein sequence ID" value="MCH84568.1"/>
    <property type="molecule type" value="Genomic_DNA"/>
</dbReference>
<comment type="subunit">
    <text evidence="2 8">Homodimer.</text>
</comment>
<keyword evidence="5 8" id="KW-1133">Transmembrane helix</keyword>
<comment type="subcellular location">
    <subcellularLocation>
        <location evidence="8">Cell membrane</location>
        <topology evidence="8">Multi-pass membrane protein</topology>
    </subcellularLocation>
    <subcellularLocation>
        <location evidence="8">Early endosome</location>
    </subcellularLocation>
</comment>
<keyword evidence="8" id="KW-1003">Cell membrane</keyword>
<proteinExistence type="inferred from homology"/>
<comment type="caution">
    <text evidence="9">The sequence shown here is derived from an EMBL/GenBank/DDBJ whole genome shotgun (WGS) entry which is preliminary data.</text>
</comment>
<keyword evidence="8" id="KW-0406">Ion transport</keyword>
<keyword evidence="8" id="KW-0813">Transport</keyword>
<dbReference type="SUPFAM" id="SSF103481">
    <property type="entry name" value="Multidrug resistance efflux transporter EmrE"/>
    <property type="match status" value="1"/>
</dbReference>
<comment type="caution">
    <text evidence="8">Lacks conserved residue(s) required for the propagation of feature annotation.</text>
</comment>
<comment type="function">
    <text evidence="7 8">Acts as a Mg(2+) transporter. Can also transport other divalent cations such as Fe(2+), Sr(2+), Ba(2+), Mn(2+) and Co(2+) but to a much less extent than Mg(2+).</text>
</comment>
<evidence type="ECO:0000256" key="3">
    <source>
        <dbReference type="ARBA" id="ARBA00022692"/>
    </source>
</evidence>
<comment type="similarity">
    <text evidence="1 8">Belongs to the NIPA (TC 2.A.7) family.</text>
</comment>
<name>A0A392MCS0_9FABA</name>
<dbReference type="AlphaFoldDB" id="A0A392MCS0"/>
<dbReference type="Proteomes" id="UP000265520">
    <property type="component" value="Unassembled WGS sequence"/>
</dbReference>
<dbReference type="PANTHER" id="PTHR12570:SF19">
    <property type="entry name" value="MAGNESIUM TRANSPORTER-RELATED"/>
    <property type="match status" value="1"/>
</dbReference>
<evidence type="ECO:0000256" key="4">
    <source>
        <dbReference type="ARBA" id="ARBA00022753"/>
    </source>
</evidence>
<gene>
    <name evidence="9" type="ORF">A2U01_0005400</name>
</gene>
<dbReference type="InterPro" id="IPR008521">
    <property type="entry name" value="Mg_trans_NIPA"/>
</dbReference>
<dbReference type="GO" id="GO:0015095">
    <property type="term" value="F:magnesium ion transmembrane transporter activity"/>
    <property type="evidence" value="ECO:0007669"/>
    <property type="project" value="UniProtKB-UniRule"/>
</dbReference>
<evidence type="ECO:0000256" key="6">
    <source>
        <dbReference type="ARBA" id="ARBA00023136"/>
    </source>
</evidence>
<keyword evidence="6 8" id="KW-0472">Membrane</keyword>
<accession>A0A392MCS0</accession>
<evidence type="ECO:0000313" key="10">
    <source>
        <dbReference type="Proteomes" id="UP000265520"/>
    </source>
</evidence>
<keyword evidence="3 8" id="KW-0812">Transmembrane</keyword>
<keyword evidence="4 8" id="KW-0967">Endosome</keyword>
<dbReference type="PANTHER" id="PTHR12570">
    <property type="match status" value="1"/>
</dbReference>
<evidence type="ECO:0000256" key="7">
    <source>
        <dbReference type="ARBA" id="ARBA00025284"/>
    </source>
</evidence>
<protein>
    <recommendedName>
        <fullName evidence="8">Probable magnesium transporter</fullName>
    </recommendedName>
</protein>
<evidence type="ECO:0000256" key="1">
    <source>
        <dbReference type="ARBA" id="ARBA00007001"/>
    </source>
</evidence>
<feature type="transmembrane region" description="Helical" evidence="8">
    <location>
        <begin position="15"/>
        <end position="39"/>
    </location>
</feature>
<dbReference type="GO" id="GO:0005769">
    <property type="term" value="C:early endosome"/>
    <property type="evidence" value="ECO:0007669"/>
    <property type="project" value="UniProtKB-SubCell"/>
</dbReference>
<keyword evidence="10" id="KW-1185">Reference proteome</keyword>
<feature type="transmembrane region" description="Helical" evidence="8">
    <location>
        <begin position="51"/>
        <end position="70"/>
    </location>
</feature>
<dbReference type="GO" id="GO:0005886">
    <property type="term" value="C:plasma membrane"/>
    <property type="evidence" value="ECO:0007669"/>
    <property type="project" value="UniProtKB-SubCell"/>
</dbReference>
<organism evidence="9 10">
    <name type="scientific">Trifolium medium</name>
    <dbReference type="NCBI Taxonomy" id="97028"/>
    <lineage>
        <taxon>Eukaryota</taxon>
        <taxon>Viridiplantae</taxon>
        <taxon>Streptophyta</taxon>
        <taxon>Embryophyta</taxon>
        <taxon>Tracheophyta</taxon>
        <taxon>Spermatophyta</taxon>
        <taxon>Magnoliopsida</taxon>
        <taxon>eudicotyledons</taxon>
        <taxon>Gunneridae</taxon>
        <taxon>Pentapetalae</taxon>
        <taxon>rosids</taxon>
        <taxon>fabids</taxon>
        <taxon>Fabales</taxon>
        <taxon>Fabaceae</taxon>
        <taxon>Papilionoideae</taxon>
        <taxon>50 kb inversion clade</taxon>
        <taxon>NPAAA clade</taxon>
        <taxon>Hologalegina</taxon>
        <taxon>IRL clade</taxon>
        <taxon>Trifolieae</taxon>
        <taxon>Trifolium</taxon>
    </lineage>
</organism>
<keyword evidence="8" id="KW-0460">Magnesium</keyword>
<evidence type="ECO:0000256" key="2">
    <source>
        <dbReference type="ARBA" id="ARBA00011738"/>
    </source>
</evidence>
<evidence type="ECO:0000313" key="9">
    <source>
        <dbReference type="EMBL" id="MCH84568.1"/>
    </source>
</evidence>
<dbReference type="InterPro" id="IPR037185">
    <property type="entry name" value="EmrE-like"/>
</dbReference>
<dbReference type="Pfam" id="PF05653">
    <property type="entry name" value="Mg_trans_NIPA"/>
    <property type="match status" value="1"/>
</dbReference>
<evidence type="ECO:0000256" key="8">
    <source>
        <dbReference type="RuleBase" id="RU363078"/>
    </source>
</evidence>
<reference evidence="9 10" key="1">
    <citation type="journal article" date="2018" name="Front. Plant Sci.">
        <title>Red Clover (Trifolium pratense) and Zigzag Clover (T. medium) - A Picture of Genomic Similarities and Differences.</title>
        <authorList>
            <person name="Dluhosova J."/>
            <person name="Istvanek J."/>
            <person name="Nedelnik J."/>
            <person name="Repkova J."/>
        </authorList>
    </citation>
    <scope>NUCLEOTIDE SEQUENCE [LARGE SCALE GENOMIC DNA]</scope>
    <source>
        <strain evidence="10">cv. 10/8</strain>
        <tissue evidence="9">Leaf</tissue>
    </source>
</reference>
<evidence type="ECO:0000256" key="5">
    <source>
        <dbReference type="ARBA" id="ARBA00022989"/>
    </source>
</evidence>